<organism evidence="2 3">
    <name type="scientific">Cichlidogyrus casuarinus</name>
    <dbReference type="NCBI Taxonomy" id="1844966"/>
    <lineage>
        <taxon>Eukaryota</taxon>
        <taxon>Metazoa</taxon>
        <taxon>Spiralia</taxon>
        <taxon>Lophotrochozoa</taxon>
        <taxon>Platyhelminthes</taxon>
        <taxon>Monogenea</taxon>
        <taxon>Monopisthocotylea</taxon>
        <taxon>Dactylogyridea</taxon>
        <taxon>Ancyrocephalidae</taxon>
        <taxon>Cichlidogyrus</taxon>
    </lineage>
</organism>
<keyword evidence="3" id="KW-1185">Reference proteome</keyword>
<comment type="caution">
    <text evidence="2">The sequence shown here is derived from an EMBL/GenBank/DDBJ whole genome shotgun (WGS) entry which is preliminary data.</text>
</comment>
<evidence type="ECO:0000313" key="2">
    <source>
        <dbReference type="EMBL" id="KAL3307708.1"/>
    </source>
</evidence>
<name>A0ABD2PKZ4_9PLAT</name>
<dbReference type="InterPro" id="IPR011992">
    <property type="entry name" value="EF-hand-dom_pair"/>
</dbReference>
<protein>
    <recommendedName>
        <fullName evidence="1">EF-hand domain-containing protein</fullName>
    </recommendedName>
</protein>
<dbReference type="InterPro" id="IPR002048">
    <property type="entry name" value="EF_hand_dom"/>
</dbReference>
<feature type="domain" description="EF-hand" evidence="1">
    <location>
        <begin position="48"/>
        <end position="83"/>
    </location>
</feature>
<dbReference type="Gene3D" id="1.10.238.10">
    <property type="entry name" value="EF-hand"/>
    <property type="match status" value="1"/>
</dbReference>
<sequence length="139" mass="16413">MSKKVEARLRKLTITEMKEKFAKLSEAKDEVNYINKENMTKYLKSCGIDSSYFKGIIKKFDKNQDSLISWEEFIDYVLVGDTLTPMKIQIFEQYLKLPKCSTEQIDTEVEELAYVFNRYNLPVTDFQLRVWIANSINSR</sequence>
<dbReference type="Proteomes" id="UP001626550">
    <property type="component" value="Unassembled WGS sequence"/>
</dbReference>
<accession>A0ABD2PKZ4</accession>
<dbReference type="AlphaFoldDB" id="A0ABD2PKZ4"/>
<evidence type="ECO:0000259" key="1">
    <source>
        <dbReference type="PROSITE" id="PS50222"/>
    </source>
</evidence>
<dbReference type="EMBL" id="JBJKFK010006685">
    <property type="protein sequence ID" value="KAL3307708.1"/>
    <property type="molecule type" value="Genomic_DNA"/>
</dbReference>
<dbReference type="PROSITE" id="PS50222">
    <property type="entry name" value="EF_HAND_2"/>
    <property type="match status" value="1"/>
</dbReference>
<evidence type="ECO:0000313" key="3">
    <source>
        <dbReference type="Proteomes" id="UP001626550"/>
    </source>
</evidence>
<gene>
    <name evidence="2" type="ORF">Ciccas_013773</name>
</gene>
<reference evidence="2 3" key="1">
    <citation type="submission" date="2024-11" db="EMBL/GenBank/DDBJ databases">
        <title>Adaptive evolution of stress response genes in parasites aligns with host niche diversity.</title>
        <authorList>
            <person name="Hahn C."/>
            <person name="Resl P."/>
        </authorList>
    </citation>
    <scope>NUCLEOTIDE SEQUENCE [LARGE SCALE GENOMIC DNA]</scope>
    <source>
        <strain evidence="2">EGGRZ-B1_66</strain>
        <tissue evidence="2">Body</tissue>
    </source>
</reference>
<dbReference type="SUPFAM" id="SSF47473">
    <property type="entry name" value="EF-hand"/>
    <property type="match status" value="1"/>
</dbReference>
<proteinExistence type="predicted"/>